<gene>
    <name evidence="1" type="ORF">M9Y10_023908</name>
</gene>
<keyword evidence="2" id="KW-1185">Reference proteome</keyword>
<evidence type="ECO:0008006" key="3">
    <source>
        <dbReference type="Google" id="ProtNLM"/>
    </source>
</evidence>
<name>A0ABR2KWE4_9EUKA</name>
<comment type="caution">
    <text evidence="1">The sequence shown here is derived from an EMBL/GenBank/DDBJ whole genome shotgun (WGS) entry which is preliminary data.</text>
</comment>
<proteinExistence type="predicted"/>
<organism evidence="1 2">
    <name type="scientific">Tritrichomonas musculus</name>
    <dbReference type="NCBI Taxonomy" id="1915356"/>
    <lineage>
        <taxon>Eukaryota</taxon>
        <taxon>Metamonada</taxon>
        <taxon>Parabasalia</taxon>
        <taxon>Tritrichomonadida</taxon>
        <taxon>Tritrichomonadidae</taxon>
        <taxon>Tritrichomonas</taxon>
    </lineage>
</organism>
<dbReference type="EMBL" id="JAPFFF010000003">
    <property type="protein sequence ID" value="KAK8895444.1"/>
    <property type="molecule type" value="Genomic_DNA"/>
</dbReference>
<dbReference type="SUPFAM" id="SSF52540">
    <property type="entry name" value="P-loop containing nucleoside triphosphate hydrolases"/>
    <property type="match status" value="1"/>
</dbReference>
<dbReference type="Gene3D" id="3.40.50.300">
    <property type="entry name" value="P-loop containing nucleotide triphosphate hydrolases"/>
    <property type="match status" value="1"/>
</dbReference>
<sequence length="289" mass="33623">MQSKSKNDDKINNPEVFYLKIKNKNGIKYEFQENKVLKYIKKYNVHGEFIVFSLIGKTQCGKSKLAEILTGVKHEIGELLQSETEGATIAYGGTIKDIYTRIHLEPPEYKNQDTDVFFIDTEGIFDDSSQESMASLIIPLWVFSSKIVAFFDPQPDVSLNCFLSYYISFIVLNEKGKSEDHFHDKIIVRIRDFPPEKVKEDVEYYANLFEKKSDVAKHFNNESLYPIYAPGGPYNQKKQCHEPKFNKYFLDQIFFSFLNSNTRQDQIVYCSPEIFVENVRTVTNLPFEN</sequence>
<evidence type="ECO:0000313" key="1">
    <source>
        <dbReference type="EMBL" id="KAK8895444.1"/>
    </source>
</evidence>
<reference evidence="1 2" key="1">
    <citation type="submission" date="2024-04" db="EMBL/GenBank/DDBJ databases">
        <title>Tritrichomonas musculus Genome.</title>
        <authorList>
            <person name="Alves-Ferreira E."/>
            <person name="Grigg M."/>
            <person name="Lorenzi H."/>
            <person name="Galac M."/>
        </authorList>
    </citation>
    <scope>NUCLEOTIDE SEQUENCE [LARGE SCALE GENOMIC DNA]</scope>
    <source>
        <strain evidence="1 2">EAF2021</strain>
    </source>
</reference>
<evidence type="ECO:0000313" key="2">
    <source>
        <dbReference type="Proteomes" id="UP001470230"/>
    </source>
</evidence>
<accession>A0ABR2KWE4</accession>
<dbReference type="InterPro" id="IPR027417">
    <property type="entry name" value="P-loop_NTPase"/>
</dbReference>
<dbReference type="Proteomes" id="UP001470230">
    <property type="component" value="Unassembled WGS sequence"/>
</dbReference>
<protein>
    <recommendedName>
        <fullName evidence="3">Guanylate-binding protein N-terminal domain-containing protein</fullName>
    </recommendedName>
</protein>